<protein>
    <submittedName>
        <fullName evidence="2">Uncharacterized protein</fullName>
    </submittedName>
</protein>
<accession>A0A380TDP1</accession>
<evidence type="ECO:0000313" key="2">
    <source>
        <dbReference type="EMBL" id="SUS06406.1"/>
    </source>
</evidence>
<proteinExistence type="predicted"/>
<name>A0A380TDP1_9ZZZZ</name>
<dbReference type="AlphaFoldDB" id="A0A380TDP1"/>
<feature type="region of interest" description="Disordered" evidence="1">
    <location>
        <begin position="1"/>
        <end position="30"/>
    </location>
</feature>
<evidence type="ECO:0000256" key="1">
    <source>
        <dbReference type="SAM" id="MobiDB-lite"/>
    </source>
</evidence>
<organism evidence="2">
    <name type="scientific">metagenome</name>
    <dbReference type="NCBI Taxonomy" id="256318"/>
    <lineage>
        <taxon>unclassified sequences</taxon>
        <taxon>metagenomes</taxon>
    </lineage>
</organism>
<dbReference type="EMBL" id="UIDG01000201">
    <property type="protein sequence ID" value="SUS06406.1"/>
    <property type="molecule type" value="Genomic_DNA"/>
</dbReference>
<gene>
    <name evidence="2" type="ORF">DF3PB_280004</name>
</gene>
<reference evidence="2" key="1">
    <citation type="submission" date="2018-07" db="EMBL/GenBank/DDBJ databases">
        <authorList>
            <person name="Quirk P.G."/>
            <person name="Krulwich T.A."/>
        </authorList>
    </citation>
    <scope>NUCLEOTIDE SEQUENCE</scope>
</reference>
<sequence>MQSFNEAAALLPREGGLDPGRNPRIVPASMRPRHYCRGRAHTKTSNQSNGCHGFNEAAALLPREGERAHEW</sequence>